<evidence type="ECO:0000313" key="5">
    <source>
        <dbReference type="Proteomes" id="UP000074914"/>
    </source>
</evidence>
<name>A0A127R220_9BURK</name>
<gene>
    <name evidence="3" type="ORF">CPter291_4138</name>
    <name evidence="2" type="ORF">CPter91_4141</name>
</gene>
<keyword evidence="1" id="KW-0812">Transmembrane</keyword>
<dbReference type="AlphaFoldDB" id="A0A127R220"/>
<dbReference type="KEGG" id="cpra:CPter91_4141"/>
<dbReference type="Proteomes" id="UP000074914">
    <property type="component" value="Chromosome"/>
</dbReference>
<reference evidence="4 5" key="1">
    <citation type="submission" date="2015-11" db="EMBL/GenBank/DDBJ databases">
        <title>Exploring the genomic traits of fungus-feeding bacterial genus Collimonas.</title>
        <authorList>
            <person name="Song C."/>
            <person name="Schmidt R."/>
            <person name="de Jager V."/>
            <person name="Krzyzanowska D."/>
            <person name="Jongedijk E."/>
            <person name="Cankar K."/>
            <person name="Beekwilder J."/>
            <person name="van Veen A."/>
            <person name="de Boer W."/>
            <person name="van Veen J.A."/>
            <person name="Garbeva P."/>
        </authorList>
    </citation>
    <scope>NUCLEOTIDE SEQUENCE [LARGE SCALE GENOMIC DNA]</scope>
    <source>
        <strain evidence="3 5">Ter291</strain>
        <strain evidence="2 4">Ter91</strain>
    </source>
</reference>
<sequence>MLQCINTTNSFRSPAMNFLQTLPLLAVVAAFALRFYLSRKAGGSQE</sequence>
<dbReference type="PATRIC" id="fig|279113.10.peg.4125"/>
<dbReference type="Proteomes" id="UP000074561">
    <property type="component" value="Chromosome"/>
</dbReference>
<accession>A0A127R220</accession>
<keyword evidence="5" id="KW-1185">Reference proteome</keyword>
<dbReference type="EMBL" id="CP013234">
    <property type="protein sequence ID" value="AMP06457.1"/>
    <property type="molecule type" value="Genomic_DNA"/>
</dbReference>
<proteinExistence type="predicted"/>
<evidence type="ECO:0000313" key="4">
    <source>
        <dbReference type="Proteomes" id="UP000074561"/>
    </source>
</evidence>
<protein>
    <submittedName>
        <fullName evidence="2">Uncharacterized protein</fullName>
    </submittedName>
</protein>
<keyword evidence="1" id="KW-0472">Membrane</keyword>
<keyword evidence="1" id="KW-1133">Transmembrane helix</keyword>
<evidence type="ECO:0000313" key="2">
    <source>
        <dbReference type="EMBL" id="AMP06457.1"/>
    </source>
</evidence>
<evidence type="ECO:0000313" key="3">
    <source>
        <dbReference type="EMBL" id="AMP16369.1"/>
    </source>
</evidence>
<evidence type="ECO:0000256" key="1">
    <source>
        <dbReference type="SAM" id="Phobius"/>
    </source>
</evidence>
<organism evidence="2 4">
    <name type="scientific">Collimonas pratensis</name>
    <dbReference type="NCBI Taxonomy" id="279113"/>
    <lineage>
        <taxon>Bacteria</taxon>
        <taxon>Pseudomonadati</taxon>
        <taxon>Pseudomonadota</taxon>
        <taxon>Betaproteobacteria</taxon>
        <taxon>Burkholderiales</taxon>
        <taxon>Oxalobacteraceae</taxon>
        <taxon>Collimonas</taxon>
    </lineage>
</organism>
<dbReference type="EMBL" id="CP013236">
    <property type="protein sequence ID" value="AMP16369.1"/>
    <property type="molecule type" value="Genomic_DNA"/>
</dbReference>
<feature type="transmembrane region" description="Helical" evidence="1">
    <location>
        <begin position="18"/>
        <end position="37"/>
    </location>
</feature>